<proteinExistence type="predicted"/>
<gene>
    <name evidence="1" type="ORF">ACFOD7_12975</name>
</gene>
<comment type="caution">
    <text evidence="1">The sequence shown here is derived from an EMBL/GenBank/DDBJ whole genome shotgun (WGS) entry which is preliminary data.</text>
</comment>
<name>A0ABV7IKM7_9RHOB</name>
<accession>A0ABV7IKM7</accession>
<reference evidence="2" key="1">
    <citation type="journal article" date="2019" name="Int. J. Syst. Evol. Microbiol.">
        <title>The Global Catalogue of Microorganisms (GCM) 10K type strain sequencing project: providing services to taxonomists for standard genome sequencing and annotation.</title>
        <authorList>
            <consortium name="The Broad Institute Genomics Platform"/>
            <consortium name="The Broad Institute Genome Sequencing Center for Infectious Disease"/>
            <person name="Wu L."/>
            <person name="Ma J."/>
        </authorList>
    </citation>
    <scope>NUCLEOTIDE SEQUENCE [LARGE SCALE GENOMIC DNA]</scope>
    <source>
        <strain evidence="2">KCTC 52239</strain>
    </source>
</reference>
<sequence>MRHDIRLHGMDFAVFHKDDRAEVVRTSFVARPEPHQIHALMVRAAAQTTGCAVIPDSIATRVPGDPGVATFDLDCWGTLSRRPGS</sequence>
<protein>
    <recommendedName>
        <fullName evidence="3">LysR substrate binding domain-containing protein</fullName>
    </recommendedName>
</protein>
<keyword evidence="2" id="KW-1185">Reference proteome</keyword>
<dbReference type="RefSeq" id="WP_242689960.1">
    <property type="nucleotide sequence ID" value="NZ_JAFNAW010000005.1"/>
</dbReference>
<evidence type="ECO:0000313" key="1">
    <source>
        <dbReference type="EMBL" id="MFC3168962.1"/>
    </source>
</evidence>
<evidence type="ECO:0008006" key="3">
    <source>
        <dbReference type="Google" id="ProtNLM"/>
    </source>
</evidence>
<organism evidence="1 2">
    <name type="scientific">Paracoccus fontiphilus</name>
    <dbReference type="NCBI Taxonomy" id="1815556"/>
    <lineage>
        <taxon>Bacteria</taxon>
        <taxon>Pseudomonadati</taxon>
        <taxon>Pseudomonadota</taxon>
        <taxon>Alphaproteobacteria</taxon>
        <taxon>Rhodobacterales</taxon>
        <taxon>Paracoccaceae</taxon>
        <taxon>Paracoccus</taxon>
    </lineage>
</organism>
<evidence type="ECO:0000313" key="2">
    <source>
        <dbReference type="Proteomes" id="UP001595557"/>
    </source>
</evidence>
<dbReference type="Proteomes" id="UP001595557">
    <property type="component" value="Unassembled WGS sequence"/>
</dbReference>
<dbReference type="EMBL" id="JBHRTE010000051">
    <property type="protein sequence ID" value="MFC3168962.1"/>
    <property type="molecule type" value="Genomic_DNA"/>
</dbReference>